<dbReference type="Proteomes" id="UP000248790">
    <property type="component" value="Unassembled WGS sequence"/>
</dbReference>
<dbReference type="RefSeq" id="WP_111630449.1">
    <property type="nucleotide sequence ID" value="NZ_QLMC01000005.1"/>
</dbReference>
<protein>
    <submittedName>
        <fullName evidence="2">Uncharacterized protein</fullName>
    </submittedName>
</protein>
<proteinExistence type="predicted"/>
<name>A0A327WU55_LARAB</name>
<comment type="caution">
    <text evidence="2">The sequence shown here is derived from an EMBL/GenBank/DDBJ whole genome shotgun (WGS) entry which is preliminary data.</text>
</comment>
<sequence length="90" mass="9433">MTPSQNPNLHPLKDNSPLQDIPSGMDNDPNADEEIIDQTGPAPSADETELQPNVNAVGRIPSGMDNDPANDTNLNAKIAYALGGAEPARS</sequence>
<dbReference type="EMBL" id="QLMC01000005">
    <property type="protein sequence ID" value="RAJ94581.1"/>
    <property type="molecule type" value="Genomic_DNA"/>
</dbReference>
<reference evidence="2 3" key="1">
    <citation type="submission" date="2018-06" db="EMBL/GenBank/DDBJ databases">
        <title>Genomic Encyclopedia of Archaeal and Bacterial Type Strains, Phase II (KMG-II): from individual species to whole genera.</title>
        <authorList>
            <person name="Goeker M."/>
        </authorList>
    </citation>
    <scope>NUCLEOTIDE SEQUENCE [LARGE SCALE GENOMIC DNA]</scope>
    <source>
        <strain evidence="2 3">DSM 21851</strain>
    </source>
</reference>
<evidence type="ECO:0000256" key="1">
    <source>
        <dbReference type="SAM" id="MobiDB-lite"/>
    </source>
</evidence>
<dbReference type="OrthoDB" id="962816at2"/>
<organism evidence="2 3">
    <name type="scientific">Larkinella arboricola</name>
    <dbReference type="NCBI Taxonomy" id="643671"/>
    <lineage>
        <taxon>Bacteria</taxon>
        <taxon>Pseudomonadati</taxon>
        <taxon>Bacteroidota</taxon>
        <taxon>Cytophagia</taxon>
        <taxon>Cytophagales</taxon>
        <taxon>Spirosomataceae</taxon>
        <taxon>Larkinella</taxon>
    </lineage>
</organism>
<feature type="region of interest" description="Disordered" evidence="1">
    <location>
        <begin position="1"/>
        <end position="50"/>
    </location>
</feature>
<accession>A0A327WU55</accession>
<evidence type="ECO:0000313" key="2">
    <source>
        <dbReference type="EMBL" id="RAJ94581.1"/>
    </source>
</evidence>
<dbReference type="AlphaFoldDB" id="A0A327WU55"/>
<evidence type="ECO:0000313" key="3">
    <source>
        <dbReference type="Proteomes" id="UP000248790"/>
    </source>
</evidence>
<keyword evidence="3" id="KW-1185">Reference proteome</keyword>
<gene>
    <name evidence="2" type="ORF">LX87_04468</name>
</gene>